<dbReference type="EMBL" id="VTPC01090145">
    <property type="protein sequence ID" value="KAF2884653.1"/>
    <property type="molecule type" value="Genomic_DNA"/>
</dbReference>
<comment type="caution">
    <text evidence="2">The sequence shown here is derived from an EMBL/GenBank/DDBJ whole genome shotgun (WGS) entry which is preliminary data.</text>
</comment>
<evidence type="ECO:0000313" key="3">
    <source>
        <dbReference type="Proteomes" id="UP000801492"/>
    </source>
</evidence>
<dbReference type="AlphaFoldDB" id="A0A8K0G3S9"/>
<proteinExistence type="predicted"/>
<organism evidence="2 3">
    <name type="scientific">Ignelater luminosus</name>
    <name type="common">Cucubano</name>
    <name type="synonym">Pyrophorus luminosus</name>
    <dbReference type="NCBI Taxonomy" id="2038154"/>
    <lineage>
        <taxon>Eukaryota</taxon>
        <taxon>Metazoa</taxon>
        <taxon>Ecdysozoa</taxon>
        <taxon>Arthropoda</taxon>
        <taxon>Hexapoda</taxon>
        <taxon>Insecta</taxon>
        <taxon>Pterygota</taxon>
        <taxon>Neoptera</taxon>
        <taxon>Endopterygota</taxon>
        <taxon>Coleoptera</taxon>
        <taxon>Polyphaga</taxon>
        <taxon>Elateriformia</taxon>
        <taxon>Elateroidea</taxon>
        <taxon>Elateridae</taxon>
        <taxon>Agrypninae</taxon>
        <taxon>Pyrophorini</taxon>
        <taxon>Ignelater</taxon>
    </lineage>
</organism>
<dbReference type="Proteomes" id="UP000801492">
    <property type="component" value="Unassembled WGS sequence"/>
</dbReference>
<name>A0A8K0G3S9_IGNLU</name>
<evidence type="ECO:0000256" key="1">
    <source>
        <dbReference type="SAM" id="MobiDB-lite"/>
    </source>
</evidence>
<feature type="region of interest" description="Disordered" evidence="1">
    <location>
        <begin position="1"/>
        <end position="38"/>
    </location>
</feature>
<sequence length="114" mass="13188">MGKYTDSKKHPSSKTKKYLSPKPKRKRNNNCGPDMDYGEVQKANYSHKADMTEDEFKTKSEEFLISLIKTETKVSQIERATVGQKAIPLWFEQKTNRLTVSHFGEICRMRPTTS</sequence>
<gene>
    <name evidence="2" type="ORF">ILUMI_21513</name>
</gene>
<protein>
    <submittedName>
        <fullName evidence="2">Uncharacterized protein</fullName>
    </submittedName>
</protein>
<keyword evidence="3" id="KW-1185">Reference proteome</keyword>
<accession>A0A8K0G3S9</accession>
<evidence type="ECO:0000313" key="2">
    <source>
        <dbReference type="EMBL" id="KAF2884653.1"/>
    </source>
</evidence>
<feature type="compositionally biased region" description="Basic residues" evidence="1">
    <location>
        <begin position="10"/>
        <end position="28"/>
    </location>
</feature>
<reference evidence="2" key="1">
    <citation type="submission" date="2019-08" db="EMBL/GenBank/DDBJ databases">
        <title>The genome of the North American firefly Photinus pyralis.</title>
        <authorList>
            <consortium name="Photinus pyralis genome working group"/>
            <person name="Fallon T.R."/>
            <person name="Sander Lower S.E."/>
            <person name="Weng J.-K."/>
        </authorList>
    </citation>
    <scope>NUCLEOTIDE SEQUENCE</scope>
    <source>
        <strain evidence="2">TRF0915ILg1</strain>
        <tissue evidence="2">Whole body</tissue>
    </source>
</reference>
<dbReference type="OrthoDB" id="421276at2759"/>